<dbReference type="Gene3D" id="3.40.50.300">
    <property type="entry name" value="P-loop containing nucleotide triphosphate hydrolases"/>
    <property type="match status" value="1"/>
</dbReference>
<dbReference type="SUPFAM" id="SSF52540">
    <property type="entry name" value="P-loop containing nucleoside triphosphate hydrolases"/>
    <property type="match status" value="1"/>
</dbReference>
<dbReference type="Pfam" id="PF13671">
    <property type="entry name" value="AAA_33"/>
    <property type="match status" value="1"/>
</dbReference>
<gene>
    <name evidence="1" type="ORF">NITHO_3210022</name>
</gene>
<dbReference type="InterPro" id="IPR027417">
    <property type="entry name" value="P-loop_NTPase"/>
</dbReference>
<dbReference type="Proteomes" id="UP000004221">
    <property type="component" value="Unassembled WGS sequence"/>
</dbReference>
<evidence type="ECO:0000313" key="1">
    <source>
        <dbReference type="EMBL" id="CCF84214.1"/>
    </source>
</evidence>
<evidence type="ECO:0000313" key="2">
    <source>
        <dbReference type="Proteomes" id="UP000004221"/>
    </source>
</evidence>
<dbReference type="PANTHER" id="PTHR37807:SF3">
    <property type="entry name" value="OS07G0160300 PROTEIN"/>
    <property type="match status" value="1"/>
</dbReference>
<organism evidence="1 2">
    <name type="scientific">Nitrolancea hollandica Lb</name>
    <dbReference type="NCBI Taxonomy" id="1129897"/>
    <lineage>
        <taxon>Bacteria</taxon>
        <taxon>Pseudomonadati</taxon>
        <taxon>Thermomicrobiota</taxon>
        <taxon>Thermomicrobia</taxon>
        <taxon>Sphaerobacterales</taxon>
        <taxon>Sphaerobacterineae</taxon>
        <taxon>Sphaerobacteraceae</taxon>
        <taxon>Nitrolancea</taxon>
    </lineage>
</organism>
<dbReference type="AlphaFoldDB" id="I4EHQ2"/>
<keyword evidence="2" id="KW-1185">Reference proteome</keyword>
<protein>
    <recommendedName>
        <fullName evidence="3">Kinase</fullName>
    </recommendedName>
</protein>
<reference evidence="1 2" key="1">
    <citation type="journal article" date="2012" name="ISME J.">
        <title>Nitrification expanded: discovery, physiology and genomics of a nitrite-oxidizing bacterium from the phylum Chloroflexi.</title>
        <authorList>
            <person name="Sorokin D.Y."/>
            <person name="Lucker S."/>
            <person name="Vejmelkova D."/>
            <person name="Kostrikina N.A."/>
            <person name="Kleerebezem R."/>
            <person name="Rijpstra W.I."/>
            <person name="Damste J.S."/>
            <person name="Le Paslier D."/>
            <person name="Muyzer G."/>
            <person name="Wagner M."/>
            <person name="van Loosdrecht M.C."/>
            <person name="Daims H."/>
        </authorList>
    </citation>
    <scope>NUCLEOTIDE SEQUENCE [LARGE SCALE GENOMIC DNA]</scope>
    <source>
        <strain evidence="2">none</strain>
    </source>
</reference>
<comment type="caution">
    <text evidence="1">The sequence shown here is derived from an EMBL/GenBank/DDBJ whole genome shotgun (WGS) entry which is preliminary data.</text>
</comment>
<evidence type="ECO:0008006" key="3">
    <source>
        <dbReference type="Google" id="ProtNLM"/>
    </source>
</evidence>
<dbReference type="PANTHER" id="PTHR37807">
    <property type="entry name" value="OS07G0160300 PROTEIN"/>
    <property type="match status" value="1"/>
</dbReference>
<sequence length="192" mass="20850">MAMPKPLVIIVSGLPATGKSVLASKIAREFGFPVIAKDEYKELLADALGVTGAEWSNRLSAASRRLIIQIAGKLLDRGISLIIDANFSPERDNEPLRQLVRGHDVEVVQILCRTEGQTLMERFVQRAAAGERHPIHLEHHAGYEHFAPVLAIGSTPPLDLPGSVIEVDTTDFAGIDEAVIFDRVREAAGGEQ</sequence>
<proteinExistence type="predicted"/>
<name>I4EHQ2_9BACT</name>
<dbReference type="EMBL" id="CAGS01000248">
    <property type="protein sequence ID" value="CCF84214.1"/>
    <property type="molecule type" value="Genomic_DNA"/>
</dbReference>
<accession>I4EHQ2</accession>